<protein>
    <submittedName>
        <fullName evidence="2">Uncharacterized protein</fullName>
    </submittedName>
</protein>
<proteinExistence type="predicted"/>
<evidence type="ECO:0000313" key="3">
    <source>
        <dbReference type="Proteomes" id="UP000619486"/>
    </source>
</evidence>
<feature type="transmembrane region" description="Helical" evidence="1">
    <location>
        <begin position="127"/>
        <end position="146"/>
    </location>
</feature>
<accession>A0A918HFA0</accession>
<keyword evidence="1" id="KW-0812">Transmembrane</keyword>
<evidence type="ECO:0000313" key="2">
    <source>
        <dbReference type="EMBL" id="GGT58915.1"/>
    </source>
</evidence>
<comment type="caution">
    <text evidence="2">The sequence shown here is derived from an EMBL/GenBank/DDBJ whole genome shotgun (WGS) entry which is preliminary data.</text>
</comment>
<reference evidence="2" key="1">
    <citation type="journal article" date="2014" name="Int. J. Syst. Evol. Microbiol.">
        <title>Complete genome sequence of Corynebacterium casei LMG S-19264T (=DSM 44701T), isolated from a smear-ripened cheese.</title>
        <authorList>
            <consortium name="US DOE Joint Genome Institute (JGI-PGF)"/>
            <person name="Walter F."/>
            <person name="Albersmeier A."/>
            <person name="Kalinowski J."/>
            <person name="Ruckert C."/>
        </authorList>
    </citation>
    <scope>NUCLEOTIDE SEQUENCE</scope>
    <source>
        <strain evidence="2">JCM 3172</strain>
    </source>
</reference>
<sequence length="158" mass="16884">MYALMNDPAAAPVYATAARRRAVVAAHVLLTAVTAAAWLGVVYDVFLGASLAVMCVGMVGWVFLTGALNSATRGLLELRSRILDERQLAERDAVRARAHQLTTWLLAGAAGGVGSVALFAGLRVESLVFPVLFAVLVTHWVMPLWVGGLRVQDEPEED</sequence>
<keyword evidence="3" id="KW-1185">Reference proteome</keyword>
<keyword evidence="1" id="KW-0472">Membrane</keyword>
<feature type="transmembrane region" description="Helical" evidence="1">
    <location>
        <begin position="22"/>
        <end position="43"/>
    </location>
</feature>
<dbReference type="Proteomes" id="UP000619486">
    <property type="component" value="Unassembled WGS sequence"/>
</dbReference>
<organism evidence="2 3">
    <name type="scientific">Streptomyces purpureus</name>
    <dbReference type="NCBI Taxonomy" id="1951"/>
    <lineage>
        <taxon>Bacteria</taxon>
        <taxon>Bacillati</taxon>
        <taxon>Actinomycetota</taxon>
        <taxon>Actinomycetes</taxon>
        <taxon>Kitasatosporales</taxon>
        <taxon>Streptomycetaceae</taxon>
        <taxon>Streptomyces</taxon>
    </lineage>
</organism>
<name>A0A918HFA0_9ACTN</name>
<feature type="transmembrane region" description="Helical" evidence="1">
    <location>
        <begin position="49"/>
        <end position="71"/>
    </location>
</feature>
<feature type="transmembrane region" description="Helical" evidence="1">
    <location>
        <begin position="101"/>
        <end position="121"/>
    </location>
</feature>
<keyword evidence="1" id="KW-1133">Transmembrane helix</keyword>
<dbReference type="EMBL" id="BMQQ01000033">
    <property type="protein sequence ID" value="GGT58915.1"/>
    <property type="molecule type" value="Genomic_DNA"/>
</dbReference>
<dbReference type="AlphaFoldDB" id="A0A918HFA0"/>
<evidence type="ECO:0000256" key="1">
    <source>
        <dbReference type="SAM" id="Phobius"/>
    </source>
</evidence>
<reference evidence="2" key="2">
    <citation type="submission" date="2020-09" db="EMBL/GenBank/DDBJ databases">
        <authorList>
            <person name="Sun Q."/>
            <person name="Ohkuma M."/>
        </authorList>
    </citation>
    <scope>NUCLEOTIDE SEQUENCE</scope>
    <source>
        <strain evidence="2">JCM 3172</strain>
    </source>
</reference>
<gene>
    <name evidence="2" type="ORF">GCM10014713_60590</name>
</gene>